<dbReference type="SMART" id="SM00382">
    <property type="entry name" value="AAA"/>
    <property type="match status" value="1"/>
</dbReference>
<dbReference type="InterPro" id="IPR003959">
    <property type="entry name" value="ATPase_AAA_core"/>
</dbReference>
<dbReference type="GO" id="GO:0007033">
    <property type="term" value="P:vacuole organization"/>
    <property type="evidence" value="ECO:0007669"/>
    <property type="project" value="TreeGrafter"/>
</dbReference>
<dbReference type="Gene3D" id="3.40.50.300">
    <property type="entry name" value="P-loop containing nucleotide triphosphate hydrolases"/>
    <property type="match status" value="1"/>
</dbReference>
<dbReference type="GO" id="GO:0016887">
    <property type="term" value="F:ATP hydrolysis activity"/>
    <property type="evidence" value="ECO:0007669"/>
    <property type="project" value="InterPro"/>
</dbReference>
<evidence type="ECO:0000256" key="7">
    <source>
        <dbReference type="ARBA" id="ARBA00023136"/>
    </source>
</evidence>
<dbReference type="AlphaFoldDB" id="L1IBZ1"/>
<feature type="domain" description="AAA+ ATPase" evidence="10">
    <location>
        <begin position="163"/>
        <end position="298"/>
    </location>
</feature>
<evidence type="ECO:0000256" key="3">
    <source>
        <dbReference type="ARBA" id="ARBA00006914"/>
    </source>
</evidence>
<reference evidence="11 13" key="1">
    <citation type="journal article" date="2012" name="Nature">
        <title>Algal genomes reveal evolutionary mosaicism and the fate of nucleomorphs.</title>
        <authorList>
            <consortium name="DOE Joint Genome Institute"/>
            <person name="Curtis B.A."/>
            <person name="Tanifuji G."/>
            <person name="Burki F."/>
            <person name="Gruber A."/>
            <person name="Irimia M."/>
            <person name="Maruyama S."/>
            <person name="Arias M.C."/>
            <person name="Ball S.G."/>
            <person name="Gile G.H."/>
            <person name="Hirakawa Y."/>
            <person name="Hopkins J.F."/>
            <person name="Kuo A."/>
            <person name="Rensing S.A."/>
            <person name="Schmutz J."/>
            <person name="Symeonidi A."/>
            <person name="Elias M."/>
            <person name="Eveleigh R.J."/>
            <person name="Herman E.K."/>
            <person name="Klute M.J."/>
            <person name="Nakayama T."/>
            <person name="Obornik M."/>
            <person name="Reyes-Prieto A."/>
            <person name="Armbrust E.V."/>
            <person name="Aves S.J."/>
            <person name="Beiko R.G."/>
            <person name="Coutinho P."/>
            <person name="Dacks J.B."/>
            <person name="Durnford D.G."/>
            <person name="Fast N.M."/>
            <person name="Green B.R."/>
            <person name="Grisdale C.J."/>
            <person name="Hempel F."/>
            <person name="Henrissat B."/>
            <person name="Hoppner M.P."/>
            <person name="Ishida K."/>
            <person name="Kim E."/>
            <person name="Koreny L."/>
            <person name="Kroth P.G."/>
            <person name="Liu Y."/>
            <person name="Malik S.B."/>
            <person name="Maier U.G."/>
            <person name="McRose D."/>
            <person name="Mock T."/>
            <person name="Neilson J.A."/>
            <person name="Onodera N.T."/>
            <person name="Poole A.M."/>
            <person name="Pritham E.J."/>
            <person name="Richards T.A."/>
            <person name="Rocap G."/>
            <person name="Roy S.W."/>
            <person name="Sarai C."/>
            <person name="Schaack S."/>
            <person name="Shirato S."/>
            <person name="Slamovits C.H."/>
            <person name="Spencer D.F."/>
            <person name="Suzuki S."/>
            <person name="Worden A.Z."/>
            <person name="Zauner S."/>
            <person name="Barry K."/>
            <person name="Bell C."/>
            <person name="Bharti A.K."/>
            <person name="Crow J.A."/>
            <person name="Grimwood J."/>
            <person name="Kramer R."/>
            <person name="Lindquist E."/>
            <person name="Lucas S."/>
            <person name="Salamov A."/>
            <person name="McFadden G.I."/>
            <person name="Lane C.E."/>
            <person name="Keeling P.J."/>
            <person name="Gray M.W."/>
            <person name="Grigoriev I.V."/>
            <person name="Archibald J.M."/>
        </authorList>
    </citation>
    <scope>NUCLEOTIDE SEQUENCE</scope>
    <source>
        <strain evidence="11 13">CCMP2712</strain>
    </source>
</reference>
<dbReference type="GO" id="GO:0016197">
    <property type="term" value="P:endosomal transport"/>
    <property type="evidence" value="ECO:0007669"/>
    <property type="project" value="TreeGrafter"/>
</dbReference>
<dbReference type="eggNOG" id="KOG0739">
    <property type="taxonomic scope" value="Eukaryota"/>
</dbReference>
<dbReference type="InterPro" id="IPR036181">
    <property type="entry name" value="MIT_dom_sf"/>
</dbReference>
<name>L1IBZ1_GUITC</name>
<dbReference type="RefSeq" id="XP_005820325.1">
    <property type="nucleotide sequence ID" value="XM_005820268.1"/>
</dbReference>
<dbReference type="Gene3D" id="1.20.58.80">
    <property type="entry name" value="Phosphotransferase system, lactose/cellobiose-type IIA subunit"/>
    <property type="match status" value="1"/>
</dbReference>
<reference evidence="12" key="3">
    <citation type="submission" date="2015-06" db="UniProtKB">
        <authorList>
            <consortium name="EnsemblProtists"/>
        </authorList>
    </citation>
    <scope>IDENTIFICATION</scope>
</reference>
<evidence type="ECO:0000256" key="5">
    <source>
        <dbReference type="ARBA" id="ARBA00022753"/>
    </source>
</evidence>
<dbReference type="OrthoDB" id="29072at2759"/>
<dbReference type="InterPro" id="IPR027417">
    <property type="entry name" value="P-loop_NTPase"/>
</dbReference>
<dbReference type="SUPFAM" id="SSF116846">
    <property type="entry name" value="MIT domain"/>
    <property type="match status" value="1"/>
</dbReference>
<comment type="similarity">
    <text evidence="3 8">Belongs to the AAA ATPase family.</text>
</comment>
<accession>L1IBZ1</accession>
<dbReference type="InterPro" id="IPR015415">
    <property type="entry name" value="Spast_Vps4_C"/>
</dbReference>
<reference evidence="13" key="2">
    <citation type="submission" date="2012-11" db="EMBL/GenBank/DDBJ databases">
        <authorList>
            <person name="Kuo A."/>
            <person name="Curtis B.A."/>
            <person name="Tanifuji G."/>
            <person name="Burki F."/>
            <person name="Gruber A."/>
            <person name="Irimia M."/>
            <person name="Maruyama S."/>
            <person name="Arias M.C."/>
            <person name="Ball S.G."/>
            <person name="Gile G.H."/>
            <person name="Hirakawa Y."/>
            <person name="Hopkins J.F."/>
            <person name="Rensing S.A."/>
            <person name="Schmutz J."/>
            <person name="Symeonidi A."/>
            <person name="Elias M."/>
            <person name="Eveleigh R.J."/>
            <person name="Herman E.K."/>
            <person name="Klute M.J."/>
            <person name="Nakayama T."/>
            <person name="Obornik M."/>
            <person name="Reyes-Prieto A."/>
            <person name="Armbrust E.V."/>
            <person name="Aves S.J."/>
            <person name="Beiko R.G."/>
            <person name="Coutinho P."/>
            <person name="Dacks J.B."/>
            <person name="Durnford D.G."/>
            <person name="Fast N.M."/>
            <person name="Green B.R."/>
            <person name="Grisdale C."/>
            <person name="Hempe F."/>
            <person name="Henrissat B."/>
            <person name="Hoppner M.P."/>
            <person name="Ishida K.-I."/>
            <person name="Kim E."/>
            <person name="Koreny L."/>
            <person name="Kroth P.G."/>
            <person name="Liu Y."/>
            <person name="Malik S.-B."/>
            <person name="Maier U.G."/>
            <person name="McRose D."/>
            <person name="Mock T."/>
            <person name="Neilson J.A."/>
            <person name="Onodera N.T."/>
            <person name="Poole A.M."/>
            <person name="Pritham E.J."/>
            <person name="Richards T.A."/>
            <person name="Rocap G."/>
            <person name="Roy S.W."/>
            <person name="Sarai C."/>
            <person name="Schaack S."/>
            <person name="Shirato S."/>
            <person name="Slamovits C.H."/>
            <person name="Spencer D.F."/>
            <person name="Suzuki S."/>
            <person name="Worden A.Z."/>
            <person name="Zauner S."/>
            <person name="Barry K."/>
            <person name="Bell C."/>
            <person name="Bharti A.K."/>
            <person name="Crow J.A."/>
            <person name="Grimwood J."/>
            <person name="Kramer R."/>
            <person name="Lindquist E."/>
            <person name="Lucas S."/>
            <person name="Salamov A."/>
            <person name="McFadden G.I."/>
            <person name="Lane C.E."/>
            <person name="Keeling P.J."/>
            <person name="Gray M.W."/>
            <person name="Grigoriev I.V."/>
            <person name="Archibald J.M."/>
        </authorList>
    </citation>
    <scope>NUCLEOTIDE SEQUENCE</scope>
    <source>
        <strain evidence="13">CCMP2712</strain>
    </source>
</reference>
<evidence type="ECO:0000313" key="11">
    <source>
        <dbReference type="EMBL" id="EKX33345.1"/>
    </source>
</evidence>
<feature type="region of interest" description="Disordered" evidence="9">
    <location>
        <begin position="91"/>
        <end position="110"/>
    </location>
</feature>
<dbReference type="PANTHER" id="PTHR23074">
    <property type="entry name" value="AAA DOMAIN-CONTAINING"/>
    <property type="match status" value="1"/>
</dbReference>
<evidence type="ECO:0000256" key="1">
    <source>
        <dbReference type="ARBA" id="ARBA00004229"/>
    </source>
</evidence>
<dbReference type="InterPro" id="IPR050304">
    <property type="entry name" value="MT-severing_AAA_ATPase"/>
</dbReference>
<keyword evidence="13" id="KW-1185">Reference proteome</keyword>
<proteinExistence type="inferred from homology"/>
<dbReference type="InterPro" id="IPR003593">
    <property type="entry name" value="AAA+_ATPase"/>
</dbReference>
<dbReference type="GO" id="GO:0009507">
    <property type="term" value="C:chloroplast"/>
    <property type="evidence" value="ECO:0007669"/>
    <property type="project" value="UniProtKB-SubCell"/>
</dbReference>
<dbReference type="FunFam" id="3.40.50.300:FF:000043">
    <property type="entry name" value="Vacuolar protein sorting-associated protein 4"/>
    <property type="match status" value="1"/>
</dbReference>
<dbReference type="InterPro" id="IPR007330">
    <property type="entry name" value="MIT_dom"/>
</dbReference>
<dbReference type="KEGG" id="gtt:GUITHDRAFT_98347"/>
<dbReference type="InterPro" id="IPR003960">
    <property type="entry name" value="ATPase_AAA_CS"/>
</dbReference>
<evidence type="ECO:0000313" key="13">
    <source>
        <dbReference type="Proteomes" id="UP000011087"/>
    </source>
</evidence>
<dbReference type="PANTHER" id="PTHR23074:SF83">
    <property type="entry name" value="VACUOLAR PROTEIN SORTING-ASSOCIATED PROTEIN 4A"/>
    <property type="match status" value="1"/>
</dbReference>
<evidence type="ECO:0000256" key="6">
    <source>
        <dbReference type="ARBA" id="ARBA00022840"/>
    </source>
</evidence>
<evidence type="ECO:0000313" key="12">
    <source>
        <dbReference type="EnsemblProtists" id="EKX33345"/>
    </source>
</evidence>
<dbReference type="STRING" id="905079.L1IBZ1"/>
<dbReference type="Proteomes" id="UP000011087">
    <property type="component" value="Unassembled WGS sequence"/>
</dbReference>
<keyword evidence="5" id="KW-0967">Endosome</keyword>
<keyword evidence="6 8" id="KW-0067">ATP-binding</keyword>
<dbReference type="SUPFAM" id="SSF52540">
    <property type="entry name" value="P-loop containing nucleoside triphosphate hydrolases"/>
    <property type="match status" value="1"/>
</dbReference>
<evidence type="ECO:0000256" key="2">
    <source>
        <dbReference type="ARBA" id="ARBA00004481"/>
    </source>
</evidence>
<organism evidence="11">
    <name type="scientific">Guillardia theta (strain CCMP2712)</name>
    <name type="common">Cryptophyte</name>
    <dbReference type="NCBI Taxonomy" id="905079"/>
    <lineage>
        <taxon>Eukaryota</taxon>
        <taxon>Cryptophyceae</taxon>
        <taxon>Pyrenomonadales</taxon>
        <taxon>Geminigeraceae</taxon>
        <taxon>Guillardia</taxon>
    </lineage>
</organism>
<dbReference type="EnsemblProtists" id="EKX33345">
    <property type="protein sequence ID" value="EKX33345"/>
    <property type="gene ID" value="GUITHDRAFT_98347"/>
</dbReference>
<dbReference type="EMBL" id="JH993145">
    <property type="protein sequence ID" value="EKX33345.1"/>
    <property type="molecule type" value="Genomic_DNA"/>
</dbReference>
<dbReference type="HOGENOM" id="CLU_000688_21_2_1"/>
<dbReference type="Pfam" id="PF17862">
    <property type="entry name" value="AAA_lid_3"/>
    <property type="match status" value="1"/>
</dbReference>
<dbReference type="InterPro" id="IPR041569">
    <property type="entry name" value="AAA_lid_3"/>
</dbReference>
<dbReference type="PaxDb" id="55529-EKX33345"/>
<evidence type="ECO:0000256" key="9">
    <source>
        <dbReference type="SAM" id="MobiDB-lite"/>
    </source>
</evidence>
<keyword evidence="7" id="KW-0472">Membrane</keyword>
<dbReference type="Gene3D" id="1.10.8.60">
    <property type="match status" value="1"/>
</dbReference>
<keyword evidence="4 8" id="KW-0547">Nucleotide-binding</keyword>
<dbReference type="GO" id="GO:0005524">
    <property type="term" value="F:ATP binding"/>
    <property type="evidence" value="ECO:0007669"/>
    <property type="project" value="UniProtKB-KW"/>
</dbReference>
<dbReference type="Pfam" id="PF09336">
    <property type="entry name" value="Vps4_C"/>
    <property type="match status" value="1"/>
</dbReference>
<evidence type="ECO:0000256" key="8">
    <source>
        <dbReference type="RuleBase" id="RU003651"/>
    </source>
</evidence>
<evidence type="ECO:0000259" key="10">
    <source>
        <dbReference type="SMART" id="SM00382"/>
    </source>
</evidence>
<dbReference type="Pfam" id="PF00004">
    <property type="entry name" value="AAA"/>
    <property type="match status" value="1"/>
</dbReference>
<evidence type="ECO:0000256" key="4">
    <source>
        <dbReference type="ARBA" id="ARBA00022741"/>
    </source>
</evidence>
<dbReference type="GeneID" id="17290074"/>
<dbReference type="FunFam" id="1.10.8.60:FF:000015">
    <property type="entry name" value="vacuolar protein sorting-associated protein 4A"/>
    <property type="match status" value="1"/>
</dbReference>
<dbReference type="Pfam" id="PF04212">
    <property type="entry name" value="MIT"/>
    <property type="match status" value="1"/>
</dbReference>
<dbReference type="GO" id="GO:0010008">
    <property type="term" value="C:endosome membrane"/>
    <property type="evidence" value="ECO:0007669"/>
    <property type="project" value="UniProtKB-SubCell"/>
</dbReference>
<dbReference type="PROSITE" id="PS00674">
    <property type="entry name" value="AAA"/>
    <property type="match status" value="1"/>
</dbReference>
<dbReference type="OMA" id="IRRHEEW"/>
<gene>
    <name evidence="11" type="primary">VPS4</name>
    <name evidence="11" type="ORF">GUITHDRAFT_98347</name>
</gene>
<protein>
    <submittedName>
        <fullName evidence="11">Vacuolar protein sorting protein 4</fullName>
    </submittedName>
</protein>
<sequence>MATVDFKAKAIEKARIATELDKEATALKDPADWEKQREKYDEALHAYRTCLDTFMTAMKWEKNPNITAQLRKFAKEYMERAEKIQEILKDPPKAKKAAVPAGGDSEKEKGRMRDAIQSAIVQEKPNVRWEDIAGLEQAKEALKEAVILPINFPQLFQGSGRKPWSGIMLYGPPGTGKSFLAKAVATEASATFLSVSSADLTSKWLGESEKLVKMLFETAREQKPSIIFIDEIDSIATSRNDSDSESGRRIKTELLVQMDGLGNSLEGLLVLCATNLPWAIDSAVRRRCQRRIYIPLPDERARRRLLDIHLSKMDPKPGLEHEQLQTLVSRTDGFSGSDIAVLIRDAVMEPVRRCQDAQAFKRVMVKNPEGVEEEKLMPCSPSDPDGEEMTIMDLAKNNLADKLVAPPVSYRDFEKTLARCKPSVSLNDLQEFEKFTKEYGQEG</sequence>
<comment type="subcellular location">
    <subcellularLocation>
        <location evidence="2">Endosome membrane</location>
        <topology evidence="2">Peripheral membrane protein</topology>
    </subcellularLocation>
    <subcellularLocation>
        <location evidence="1">Plastid</location>
        <location evidence="1">Chloroplast</location>
    </subcellularLocation>
</comment>